<sequence>MKAEIRTKSYSRSRREILETTSLLIDGLDSCFGATVAPSKVDPKICRCGK</sequence>
<comment type="caution">
    <text evidence="1">The sequence shown here is derived from an EMBL/GenBank/DDBJ whole genome shotgun (WGS) entry which is preliminary data.</text>
</comment>
<name>A0A0D8HMD2_9ACTN</name>
<keyword evidence="2" id="KW-1185">Reference proteome</keyword>
<evidence type="ECO:0000313" key="1">
    <source>
        <dbReference type="EMBL" id="KJF19093.1"/>
    </source>
</evidence>
<reference evidence="1 2" key="1">
    <citation type="submission" date="2015-01" db="EMBL/GenBank/DDBJ databases">
        <title>Draft genome of the acidophilic iron oxidizer Acidithrix ferrooxidans strain Py-F3.</title>
        <authorList>
            <person name="Poehlein A."/>
            <person name="Eisen S."/>
            <person name="Schloemann M."/>
            <person name="Johnson B.D."/>
            <person name="Daniel R."/>
            <person name="Muehling M."/>
        </authorList>
    </citation>
    <scope>NUCLEOTIDE SEQUENCE [LARGE SCALE GENOMIC DNA]</scope>
    <source>
        <strain evidence="1 2">Py-F3</strain>
    </source>
</reference>
<dbReference type="EMBL" id="JXYS01000001">
    <property type="protein sequence ID" value="KJF19093.1"/>
    <property type="molecule type" value="Genomic_DNA"/>
</dbReference>
<dbReference type="Proteomes" id="UP000032360">
    <property type="component" value="Unassembled WGS sequence"/>
</dbReference>
<accession>A0A0D8HMD2</accession>
<gene>
    <name evidence="1" type="ORF">AXFE_01300</name>
</gene>
<dbReference type="RefSeq" id="WP_160291673.1">
    <property type="nucleotide sequence ID" value="NZ_JXYS01000001.1"/>
</dbReference>
<dbReference type="STRING" id="1280514.AXFE_01300"/>
<organism evidence="1 2">
    <name type="scientific">Acidithrix ferrooxidans</name>
    <dbReference type="NCBI Taxonomy" id="1280514"/>
    <lineage>
        <taxon>Bacteria</taxon>
        <taxon>Bacillati</taxon>
        <taxon>Actinomycetota</taxon>
        <taxon>Acidimicrobiia</taxon>
        <taxon>Acidimicrobiales</taxon>
        <taxon>Acidimicrobiaceae</taxon>
        <taxon>Acidithrix</taxon>
    </lineage>
</organism>
<protein>
    <submittedName>
        <fullName evidence="1">Uncharacterized protein</fullName>
    </submittedName>
</protein>
<proteinExistence type="predicted"/>
<evidence type="ECO:0000313" key="2">
    <source>
        <dbReference type="Proteomes" id="UP000032360"/>
    </source>
</evidence>
<dbReference type="AlphaFoldDB" id="A0A0D8HMD2"/>